<sequence length="80" mass="8950">MWRGTVTGVADKQLTWRLISPEEEAAEFARAVESHHREAWEQAGTCFACLVDAPEYCVCARLKAYLLDHPEPAMAESGNQ</sequence>
<proteinExistence type="predicted"/>
<protein>
    <submittedName>
        <fullName evidence="1">NAD-dependent protein-ADP-ribosyltransferase YbiA (DUF1768 family)</fullName>
    </submittedName>
</protein>
<comment type="caution">
    <text evidence="1">The sequence shown here is derived from an EMBL/GenBank/DDBJ whole genome shotgun (WGS) entry which is preliminary data.</text>
</comment>
<evidence type="ECO:0000313" key="2">
    <source>
        <dbReference type="Proteomes" id="UP001160334"/>
    </source>
</evidence>
<evidence type="ECO:0000313" key="1">
    <source>
        <dbReference type="EMBL" id="MDH6284018.1"/>
    </source>
</evidence>
<dbReference type="Proteomes" id="UP001160334">
    <property type="component" value="Unassembled WGS sequence"/>
</dbReference>
<name>A0ABT6MI66_9NOCA</name>
<gene>
    <name evidence="1" type="ORF">M2280_005269</name>
</gene>
<reference evidence="1 2" key="1">
    <citation type="submission" date="2023-04" db="EMBL/GenBank/DDBJ databases">
        <title>Forest soil microbial communities from Buena Vista Peninsula, Colon Province, Panama.</title>
        <authorList>
            <person name="Bouskill N."/>
        </authorList>
    </citation>
    <scope>NUCLEOTIDE SEQUENCE [LARGE SCALE GENOMIC DNA]</scope>
    <source>
        <strain evidence="1 2">CFH S0262</strain>
    </source>
</reference>
<accession>A0ABT6MI66</accession>
<organism evidence="1 2">
    <name type="scientific">Prescottella agglutinans</name>
    <dbReference type="NCBI Taxonomy" id="1644129"/>
    <lineage>
        <taxon>Bacteria</taxon>
        <taxon>Bacillati</taxon>
        <taxon>Actinomycetota</taxon>
        <taxon>Actinomycetes</taxon>
        <taxon>Mycobacteriales</taxon>
        <taxon>Nocardiaceae</taxon>
        <taxon>Prescottella</taxon>
    </lineage>
</organism>
<dbReference type="EMBL" id="JARXVC010000017">
    <property type="protein sequence ID" value="MDH6284018.1"/>
    <property type="molecule type" value="Genomic_DNA"/>
</dbReference>
<keyword evidence="2" id="KW-1185">Reference proteome</keyword>